<evidence type="ECO:0000313" key="7">
    <source>
        <dbReference type="Proteomes" id="UP001292094"/>
    </source>
</evidence>
<evidence type="ECO:0000256" key="1">
    <source>
        <dbReference type="PROSITE-ProRule" id="PRU00094"/>
    </source>
</evidence>
<evidence type="ECO:0000313" key="6">
    <source>
        <dbReference type="EMBL" id="KAK4290898.1"/>
    </source>
</evidence>
<dbReference type="GO" id="GO:0006355">
    <property type="term" value="P:regulation of DNA-templated transcription"/>
    <property type="evidence" value="ECO:0007669"/>
    <property type="project" value="InterPro"/>
</dbReference>
<feature type="domain" description="SWIM-type" evidence="5">
    <location>
        <begin position="1451"/>
        <end position="1496"/>
    </location>
</feature>
<keyword evidence="1" id="KW-0862">Zinc</keyword>
<dbReference type="PROSITE" id="PS50114">
    <property type="entry name" value="GATA_ZN_FINGER_2"/>
    <property type="match status" value="1"/>
</dbReference>
<dbReference type="GO" id="GO:0008270">
    <property type="term" value="F:zinc ion binding"/>
    <property type="evidence" value="ECO:0007669"/>
    <property type="project" value="UniProtKB-KW"/>
</dbReference>
<evidence type="ECO:0000259" key="3">
    <source>
        <dbReference type="PROSITE" id="PS50114"/>
    </source>
</evidence>
<dbReference type="InterPro" id="IPR007527">
    <property type="entry name" value="Znf_SWIM"/>
</dbReference>
<dbReference type="Proteomes" id="UP001292094">
    <property type="component" value="Unassembled WGS sequence"/>
</dbReference>
<keyword evidence="1" id="KW-0479">Metal-binding</keyword>
<keyword evidence="7" id="KW-1185">Reference proteome</keyword>
<dbReference type="InterPro" id="IPR000679">
    <property type="entry name" value="Znf_GATA"/>
</dbReference>
<dbReference type="PROSITE" id="PS50835">
    <property type="entry name" value="IG_LIKE"/>
    <property type="match status" value="1"/>
</dbReference>
<feature type="region of interest" description="Disordered" evidence="2">
    <location>
        <begin position="1673"/>
        <end position="1693"/>
    </location>
</feature>
<proteinExistence type="predicted"/>
<feature type="compositionally biased region" description="Basic and acidic residues" evidence="2">
    <location>
        <begin position="1673"/>
        <end position="1686"/>
    </location>
</feature>
<feature type="domain" description="Ig-like" evidence="4">
    <location>
        <begin position="589"/>
        <end position="701"/>
    </location>
</feature>
<evidence type="ECO:0000259" key="4">
    <source>
        <dbReference type="PROSITE" id="PS50835"/>
    </source>
</evidence>
<accession>A0AAE1TMB2</accession>
<comment type="caution">
    <text evidence="6">The sequence shown here is derived from an EMBL/GenBank/DDBJ whole genome shotgun (WGS) entry which is preliminary data.</text>
</comment>
<protein>
    <recommendedName>
        <fullName evidence="8">SWIM-type domain-containing protein</fullName>
    </recommendedName>
</protein>
<dbReference type="PROSITE" id="PS50966">
    <property type="entry name" value="ZF_SWIM"/>
    <property type="match status" value="1"/>
</dbReference>
<organism evidence="6 7">
    <name type="scientific">Petrolisthes manimaculis</name>
    <dbReference type="NCBI Taxonomy" id="1843537"/>
    <lineage>
        <taxon>Eukaryota</taxon>
        <taxon>Metazoa</taxon>
        <taxon>Ecdysozoa</taxon>
        <taxon>Arthropoda</taxon>
        <taxon>Crustacea</taxon>
        <taxon>Multicrustacea</taxon>
        <taxon>Malacostraca</taxon>
        <taxon>Eumalacostraca</taxon>
        <taxon>Eucarida</taxon>
        <taxon>Decapoda</taxon>
        <taxon>Pleocyemata</taxon>
        <taxon>Anomura</taxon>
        <taxon>Galatheoidea</taxon>
        <taxon>Porcellanidae</taxon>
        <taxon>Petrolisthes</taxon>
    </lineage>
</organism>
<feature type="region of interest" description="Disordered" evidence="2">
    <location>
        <begin position="543"/>
        <end position="563"/>
    </location>
</feature>
<reference evidence="6" key="1">
    <citation type="submission" date="2023-11" db="EMBL/GenBank/DDBJ databases">
        <title>Genome assemblies of two species of porcelain crab, Petrolisthes cinctipes and Petrolisthes manimaculis (Anomura: Porcellanidae).</title>
        <authorList>
            <person name="Angst P."/>
        </authorList>
    </citation>
    <scope>NUCLEOTIDE SEQUENCE</scope>
    <source>
        <strain evidence="6">PB745_02</strain>
        <tissue evidence="6">Gill</tissue>
    </source>
</reference>
<keyword evidence="1" id="KW-0863">Zinc-finger</keyword>
<evidence type="ECO:0000259" key="5">
    <source>
        <dbReference type="PROSITE" id="PS50966"/>
    </source>
</evidence>
<gene>
    <name evidence="6" type="ORF">Pmani_036245</name>
</gene>
<sequence length="1757" mass="201381">MATPAFGCPFCSAIFAEEDQMVTHFLEESKTDGENGSSGADEAHMFKMEPQETIQMVVNYDPHKHEAVITTVKADVVTNSSAVTTKGLPCWIMKPEEPQKESVELIAGDKEGDESEELVCTAEISCTEDGEPPVRKDGDSTNRTISRKAGAGIHIPFTKRSSKIEYKKMSEKLSNMKKLDHILPMGQMQSILGYLSVHSDMVVETDIGNFDLHRMRYMDFLHHLHNNQLQIQEEDEWFGEELIMPFQCEATIQSDSIYTFHQLIQENGCSSSVALPGCSAVVSDMLSLPCERWLTDGVLDCFAHMVREQTDCLTEVFNVTEMAEMSGICTHLEKKYPDKSGIQVIFLLHVGKAEHENPYPGQTVDDRTYTASHFSFALYSFDKNDVLYADTLGWSIPEPLYFMMDEFITHFGLQEPSFSCLHDPESMQDPENHVCSNRCARLYPAEQFDCAFGVAVVVGFCLAAVDREAFSLITATSGEIVHPNKLDYLQDVAQYSKFLRLVLICWLVKGEININMLFQNCQEDVKPHHMPRLSLRRRKRRIPFGASPESSPEREVPHTRRTVSGRERVTPAKGNINFDKISDLLTKPPEVGYLRSYSCLRVRFYLKNGKLVTKRFKCTTSGKNDGRALKKVQSYVDREEVYNWLKEQSEIVPKQRKNWLKSKNEGVNALLLKAELVTQGMGSLRLRCTLKNGVTKSKIYSGEKDDPRVRQEVLDFLSSRMCEEWLKEERKWFSLEEVNVGVATRNYIDSISFDVKKKCIKVDRRVKPVSGADTLSVSVEANPNWGKLHRYDETYELKEGKSRPGEKFIAVTMILQCASLTSECRSDCGVLLKSITTHGKLCSGCQISLDSGRTCEGCFITDSPHWYSNETFSTLCNACYRANGQRKTLRRKDRIHHPHLKCKWKLKFELDQNLKTWLVYKGASNEFYHNKEPVGERKRPTWAERDVWDKARILTNATAHEIYHSMQKEMPLLASDPKNSAHALGQITRRCKSIDKKYLHLAMNWKKDPNPTCSDWRKAEKVLETNFDKVLHFQRGDKLRNRDYRVIIATDNTLQALSDYGQEVIGYDSKQEFMSSCFKCSLITYGDETGKEQTAVVAVCNREAEDTHNFIFQILAANMPCRDPNCEHPKMLYIYNDGNGFFWVRPCSMSNGFRPLVQHESKVEIRNAVNHMFWHSSLYNYHTVDALRSYISSTEHLQLIKGPLELGFKCMMMSWNTDMRKKMEFAYKEFIFNTIPDTLISRPTKHSFIHYLDKFWFDCSWSDTYTAQVGFKVTDGFRRNTLLCLENMAEKRPKEAEEPDSNARNKRMSHFAVKMLNKILRKGIYQVQKSEEKYGVIEQREEDILTIQKGFSIFQNRGVKCHLGWEEHGFVSVKATENPNQEEFPTTSLDDSDIPILSSPVHVKKSVYTQVKQIQEQYGNDLTSIANAVLQPLNALALDLYRQEISRYISTQVRSNITHHEHICNIYLRTCSCFAFIDNGQMELCKHLYAALIMIRNLKDVDSVVIEGMSWAPRVPVALKSFMNFSRNMNLPGYIINKVESLQAMSRCATELDMEKANRGEILSILHGPSGTEAKNSGYQKSGIVRKYALTDMSDPYCPNIEFPKSLRSRRGEKGVKRERKRMLETDDIPMETSQLEEKKIRVANPETECRDFGEHNVFYVTLPDDAPEELHDVGTTEDGRETRDEESTESTLYHTKSFPSIVCGRCIDEGKGSPQLCYSPKELQSHIEREHPEKNLVTQEHFTHVRAVPVLNEVTF</sequence>
<evidence type="ECO:0000256" key="2">
    <source>
        <dbReference type="SAM" id="MobiDB-lite"/>
    </source>
</evidence>
<feature type="domain" description="GATA-type" evidence="3">
    <location>
        <begin position="849"/>
        <end position="879"/>
    </location>
</feature>
<feature type="compositionally biased region" description="Basic and acidic residues" evidence="2">
    <location>
        <begin position="551"/>
        <end position="563"/>
    </location>
</feature>
<dbReference type="InterPro" id="IPR007110">
    <property type="entry name" value="Ig-like_dom"/>
</dbReference>
<name>A0AAE1TMB2_9EUCA</name>
<evidence type="ECO:0008006" key="8">
    <source>
        <dbReference type="Google" id="ProtNLM"/>
    </source>
</evidence>
<dbReference type="GO" id="GO:0043565">
    <property type="term" value="F:sequence-specific DNA binding"/>
    <property type="evidence" value="ECO:0007669"/>
    <property type="project" value="InterPro"/>
</dbReference>
<dbReference type="EMBL" id="JAWZYT010005336">
    <property type="protein sequence ID" value="KAK4290898.1"/>
    <property type="molecule type" value="Genomic_DNA"/>
</dbReference>
<dbReference type="SMART" id="SM00401">
    <property type="entry name" value="ZnF_GATA"/>
    <property type="match status" value="1"/>
</dbReference>